<dbReference type="RefSeq" id="WP_189484534.1">
    <property type="nucleotide sequence ID" value="NZ_BMZB01000001.1"/>
</dbReference>
<evidence type="ECO:0000256" key="4">
    <source>
        <dbReference type="ARBA" id="ARBA00023157"/>
    </source>
</evidence>
<dbReference type="SUPFAM" id="SSF69118">
    <property type="entry name" value="AhpD-like"/>
    <property type="match status" value="1"/>
</dbReference>
<dbReference type="InterPro" id="IPR004675">
    <property type="entry name" value="AhpD_core"/>
</dbReference>
<keyword evidence="4 6" id="KW-1015">Disulfide bond</keyword>
<comment type="caution">
    <text evidence="8">The sequence shown here is derived from an EMBL/GenBank/DDBJ whole genome shotgun (WGS) entry which is preliminary data.</text>
</comment>
<dbReference type="InterPro" id="IPR029032">
    <property type="entry name" value="AhpD-like"/>
</dbReference>
<keyword evidence="2 6" id="KW-0049">Antioxidant</keyword>
<dbReference type="PANTHER" id="PTHR33930:SF7">
    <property type="entry name" value="ALKYL HYDROPEROXIDE REDUCTASE AHPD"/>
    <property type="match status" value="1"/>
</dbReference>
<dbReference type="GO" id="GO:0045454">
    <property type="term" value="P:cell redox homeostasis"/>
    <property type="evidence" value="ECO:0007669"/>
    <property type="project" value="TreeGrafter"/>
</dbReference>
<dbReference type="GO" id="GO:0006979">
    <property type="term" value="P:response to oxidative stress"/>
    <property type="evidence" value="ECO:0007669"/>
    <property type="project" value="InterPro"/>
</dbReference>
<dbReference type="InterPro" id="IPR004674">
    <property type="entry name" value="AhpD"/>
</dbReference>
<comment type="function">
    <text evidence="6">Antioxidant protein with alkyl hydroperoxidase activity. Required for the reduction of the AhpC active site cysteine residues and for the regeneration of the AhpC enzyme activity.</text>
</comment>
<accession>A0A918ULW3</accession>
<keyword evidence="1 6" id="KW-0575">Peroxidase</keyword>
<keyword evidence="5 6" id="KW-0676">Redox-active center</keyword>
<reference evidence="8" key="1">
    <citation type="journal article" date="2014" name="Int. J. Syst. Evol. Microbiol.">
        <title>Complete genome sequence of Corynebacterium casei LMG S-19264T (=DSM 44701T), isolated from a smear-ripened cheese.</title>
        <authorList>
            <consortium name="US DOE Joint Genome Institute (JGI-PGF)"/>
            <person name="Walter F."/>
            <person name="Albersmeier A."/>
            <person name="Kalinowski J."/>
            <person name="Ruckert C."/>
        </authorList>
    </citation>
    <scope>NUCLEOTIDE SEQUENCE</scope>
    <source>
        <strain evidence="8">KCTC 32296</strain>
    </source>
</reference>
<feature type="domain" description="Carboxymuconolactone decarboxylase-like" evidence="7">
    <location>
        <begin position="95"/>
        <end position="170"/>
    </location>
</feature>
<dbReference type="GO" id="GO:0051920">
    <property type="term" value="F:peroxiredoxin activity"/>
    <property type="evidence" value="ECO:0007669"/>
    <property type="project" value="InterPro"/>
</dbReference>
<dbReference type="InterPro" id="IPR003779">
    <property type="entry name" value="CMD-like"/>
</dbReference>
<feature type="disulfide bond" description="Interchain (with AhpC); in linked form" evidence="6">
    <location>
        <position position="134"/>
    </location>
</feature>
<evidence type="ECO:0000256" key="6">
    <source>
        <dbReference type="HAMAP-Rule" id="MF_01676"/>
    </source>
</evidence>
<evidence type="ECO:0000313" key="9">
    <source>
        <dbReference type="Proteomes" id="UP000662572"/>
    </source>
</evidence>
<dbReference type="NCBIfam" id="TIGR00777">
    <property type="entry name" value="ahpD"/>
    <property type="match status" value="1"/>
</dbReference>
<dbReference type="PANTHER" id="PTHR33930">
    <property type="entry name" value="ALKYL HYDROPEROXIDE REDUCTASE AHPD"/>
    <property type="match status" value="1"/>
</dbReference>
<dbReference type="NCBIfam" id="TIGR00778">
    <property type="entry name" value="ahpD_dom"/>
    <property type="match status" value="1"/>
</dbReference>
<dbReference type="Proteomes" id="UP000662572">
    <property type="component" value="Unassembled WGS sequence"/>
</dbReference>
<organism evidence="8 9">
    <name type="scientific">Asticcacaulis endophyticus</name>
    <dbReference type="NCBI Taxonomy" id="1395890"/>
    <lineage>
        <taxon>Bacteria</taxon>
        <taxon>Pseudomonadati</taxon>
        <taxon>Pseudomonadota</taxon>
        <taxon>Alphaproteobacteria</taxon>
        <taxon>Caulobacterales</taxon>
        <taxon>Caulobacteraceae</taxon>
        <taxon>Asticcacaulis</taxon>
    </lineage>
</organism>
<dbReference type="Gene3D" id="1.20.1290.10">
    <property type="entry name" value="AhpD-like"/>
    <property type="match status" value="1"/>
</dbReference>
<feature type="active site" description="Proton donor" evidence="6">
    <location>
        <position position="131"/>
    </location>
</feature>
<name>A0A918ULW3_9CAUL</name>
<evidence type="ECO:0000256" key="3">
    <source>
        <dbReference type="ARBA" id="ARBA00023002"/>
    </source>
</evidence>
<dbReference type="EC" id="1.11.1.28" evidence="6"/>
<proteinExistence type="inferred from homology"/>
<feature type="active site" description="Cysteine sulfenic acid (-SOH) intermediate" evidence="6">
    <location>
        <position position="134"/>
    </location>
</feature>
<dbReference type="Pfam" id="PF02627">
    <property type="entry name" value="CMD"/>
    <property type="match status" value="1"/>
</dbReference>
<evidence type="ECO:0000259" key="7">
    <source>
        <dbReference type="Pfam" id="PF02627"/>
    </source>
</evidence>
<keyword evidence="9" id="KW-1185">Reference proteome</keyword>
<reference evidence="8" key="2">
    <citation type="submission" date="2020-09" db="EMBL/GenBank/DDBJ databases">
        <authorList>
            <person name="Sun Q."/>
            <person name="Kim S."/>
        </authorList>
    </citation>
    <scope>NUCLEOTIDE SEQUENCE</scope>
    <source>
        <strain evidence="8">KCTC 32296</strain>
    </source>
</reference>
<dbReference type="GO" id="GO:0015036">
    <property type="term" value="F:disulfide oxidoreductase activity"/>
    <property type="evidence" value="ECO:0007669"/>
    <property type="project" value="TreeGrafter"/>
</dbReference>
<keyword evidence="3 6" id="KW-0560">Oxidoreductase</keyword>
<evidence type="ECO:0000256" key="5">
    <source>
        <dbReference type="ARBA" id="ARBA00023284"/>
    </source>
</evidence>
<comment type="similarity">
    <text evidence="6">Belongs to the AhpD family.</text>
</comment>
<gene>
    <name evidence="6 8" type="primary">ahpD</name>
    <name evidence="8" type="ORF">GCM10011273_02240</name>
</gene>
<comment type="catalytic activity">
    <reaction evidence="6">
        <text>N(6)-[(R)-dihydrolipoyl]-L-lysyl-[lipoyl-carrier protein] + a hydroperoxide = N(6)-[(R)-lipoyl]-L-lysyl-[lipoyl-carrier protein] + an alcohol + H2O</text>
        <dbReference type="Rhea" id="RHEA:62636"/>
        <dbReference type="Rhea" id="RHEA-COMP:10502"/>
        <dbReference type="Rhea" id="RHEA-COMP:16355"/>
        <dbReference type="ChEBI" id="CHEBI:15377"/>
        <dbReference type="ChEBI" id="CHEBI:30879"/>
        <dbReference type="ChEBI" id="CHEBI:35924"/>
        <dbReference type="ChEBI" id="CHEBI:83099"/>
        <dbReference type="ChEBI" id="CHEBI:83100"/>
        <dbReference type="EC" id="1.11.1.28"/>
    </reaction>
</comment>
<evidence type="ECO:0000313" key="8">
    <source>
        <dbReference type="EMBL" id="GGZ21136.1"/>
    </source>
</evidence>
<evidence type="ECO:0000256" key="2">
    <source>
        <dbReference type="ARBA" id="ARBA00022862"/>
    </source>
</evidence>
<dbReference type="GO" id="GO:0032843">
    <property type="term" value="F:hydroperoxide reductase activity"/>
    <property type="evidence" value="ECO:0007669"/>
    <property type="project" value="InterPro"/>
</dbReference>
<sequence>MSVQSLTHLIPAYARDIAVNLTNLAEETLLTEQQKWGTFLACAHAVGVAEVIQHIEAISAAILSDEAADAARSAAAIMAMNNVYYRSLHLMHNQEYASLRASLRMNVLANPGVPKLDYELWSLAVSAINGCGLCLDSHEKVLRGHGMSNVQVQAALKIAAVVNAISSVIRAESARQGPLSLTNIPHAAQ</sequence>
<protein>
    <recommendedName>
        <fullName evidence="6">Alkyl hydroperoxide reductase AhpD</fullName>
        <ecNumber evidence="6">1.11.1.28</ecNumber>
    </recommendedName>
    <alternativeName>
        <fullName evidence="6">Alkylhydroperoxidase AhpD</fullName>
    </alternativeName>
</protein>
<dbReference type="EMBL" id="BMZB01000001">
    <property type="protein sequence ID" value="GGZ21136.1"/>
    <property type="molecule type" value="Genomic_DNA"/>
</dbReference>
<dbReference type="AlphaFoldDB" id="A0A918ULW3"/>
<feature type="disulfide bond" evidence="6">
    <location>
        <begin position="131"/>
        <end position="134"/>
    </location>
</feature>
<dbReference type="HAMAP" id="MF_01676">
    <property type="entry name" value="AhpD"/>
    <property type="match status" value="1"/>
</dbReference>
<evidence type="ECO:0000256" key="1">
    <source>
        <dbReference type="ARBA" id="ARBA00022559"/>
    </source>
</evidence>